<feature type="compositionally biased region" description="Low complexity" evidence="1">
    <location>
        <begin position="401"/>
        <end position="414"/>
    </location>
</feature>
<evidence type="ECO:0000313" key="3">
    <source>
        <dbReference type="EMBL" id="KIW65716.1"/>
    </source>
</evidence>
<proteinExistence type="predicted"/>
<feature type="region of interest" description="Disordered" evidence="1">
    <location>
        <begin position="388"/>
        <end position="415"/>
    </location>
</feature>
<dbReference type="EMBL" id="KN846960">
    <property type="protein sequence ID" value="KIW65717.1"/>
    <property type="molecule type" value="Genomic_DNA"/>
</dbReference>
<evidence type="ECO:0000256" key="2">
    <source>
        <dbReference type="SAM" id="SignalP"/>
    </source>
</evidence>
<feature type="compositionally biased region" description="Polar residues" evidence="1">
    <location>
        <begin position="388"/>
        <end position="400"/>
    </location>
</feature>
<reference evidence="3 4" key="1">
    <citation type="submission" date="2015-01" db="EMBL/GenBank/DDBJ databases">
        <title>The Genome Sequence of Capronia semiimmersa CBS27337.</title>
        <authorList>
            <consortium name="The Broad Institute Genomics Platform"/>
            <person name="Cuomo C."/>
            <person name="de Hoog S."/>
            <person name="Gorbushina A."/>
            <person name="Stielow B."/>
            <person name="Teixiera M."/>
            <person name="Abouelleil A."/>
            <person name="Chapman S.B."/>
            <person name="Priest M."/>
            <person name="Young S.K."/>
            <person name="Wortman J."/>
            <person name="Nusbaum C."/>
            <person name="Birren B."/>
        </authorList>
    </citation>
    <scope>NUCLEOTIDE SEQUENCE [LARGE SCALE GENOMIC DNA]</scope>
    <source>
        <strain evidence="3 4">CBS 27337</strain>
    </source>
</reference>
<evidence type="ECO:0000256" key="1">
    <source>
        <dbReference type="SAM" id="MobiDB-lite"/>
    </source>
</evidence>
<feature type="signal peptide" evidence="2">
    <location>
        <begin position="1"/>
        <end position="17"/>
    </location>
</feature>
<dbReference type="Proteomes" id="UP000054266">
    <property type="component" value="Unassembled WGS sequence"/>
</dbReference>
<keyword evidence="2" id="KW-0732">Signal</keyword>
<evidence type="ECO:0000313" key="4">
    <source>
        <dbReference type="Proteomes" id="UP000054266"/>
    </source>
</evidence>
<keyword evidence="4" id="KW-1185">Reference proteome</keyword>
<protein>
    <submittedName>
        <fullName evidence="3">Uncharacterized protein</fullName>
    </submittedName>
</protein>
<dbReference type="AlphaFoldDB" id="A0A0D2CK85"/>
<dbReference type="HOGENOM" id="CLU_043050_0_0_1"/>
<dbReference type="EMBL" id="KN846960">
    <property type="protein sequence ID" value="KIW65718.1"/>
    <property type="molecule type" value="Genomic_DNA"/>
</dbReference>
<accession>A0A0D2CK85</accession>
<organism evidence="3 4">
    <name type="scientific">Phialophora macrospora</name>
    <dbReference type="NCBI Taxonomy" id="1851006"/>
    <lineage>
        <taxon>Eukaryota</taxon>
        <taxon>Fungi</taxon>
        <taxon>Dikarya</taxon>
        <taxon>Ascomycota</taxon>
        <taxon>Pezizomycotina</taxon>
        <taxon>Eurotiomycetes</taxon>
        <taxon>Chaetothyriomycetidae</taxon>
        <taxon>Chaetothyriales</taxon>
        <taxon>Herpotrichiellaceae</taxon>
        <taxon>Phialophora</taxon>
    </lineage>
</organism>
<name>A0A0D2CK85_9EURO</name>
<gene>
    <name evidence="3" type="ORF">PV04_07947</name>
</gene>
<sequence length="449" mass="47575">MFLYTLGLLALAVFGLSDTVSLSSTDIDTPGCTLTFTATQPPQTGPTTTIYQAIMTTFLYAVDCNICTVTNTPSALIKGPFEVRSTSSMLTITQVECIPTGRASTRLHDVAHGNMAAAATQTAAWNNLKGFKSSDILRRSDQVTEAALANLAMDFANALPPDVSMLSGGLREEFTNIASAMFALSVCDSGLNLTAACAGLGTAETKLELLQSWYNPDNIQSIVCFCSLYGYDFDTTRQQLYANLYAALIGILAAADVTTDRGQICDTLGLFNRTGGSLGIDTQLYHDLVCSNVPSATPTTPIWYGPTPIIPYITNNMTTWGTPTSWAPNMTITETGIPTSWAPNMTILPGTGSPEWNGTGNGSTWGPPISFTGTIGSDWSITIHTQTNWTDSQPTGTGAVSETAAASETGGTASNDTLIAARTPRGPNAMPFYPAVSTPTQRSGLFKRY</sequence>
<feature type="chain" id="PRO_5007395254" evidence="2">
    <location>
        <begin position="18"/>
        <end position="449"/>
    </location>
</feature>
<dbReference type="EMBL" id="KN846960">
    <property type="protein sequence ID" value="KIW65716.1"/>
    <property type="molecule type" value="Genomic_DNA"/>
</dbReference>